<evidence type="ECO:0000256" key="3">
    <source>
        <dbReference type="SAM" id="SignalP"/>
    </source>
</evidence>
<keyword evidence="2" id="KW-1133">Transmembrane helix</keyword>
<dbReference type="PANTHER" id="PTHR10098:SF108">
    <property type="entry name" value="TETRATRICOPEPTIDE REPEAT PROTEIN 28"/>
    <property type="match status" value="1"/>
</dbReference>
<dbReference type="Pfam" id="PF13181">
    <property type="entry name" value="TPR_8"/>
    <property type="match status" value="1"/>
</dbReference>
<evidence type="ECO:0000256" key="2">
    <source>
        <dbReference type="SAM" id="Phobius"/>
    </source>
</evidence>
<dbReference type="InterPro" id="IPR019734">
    <property type="entry name" value="TPR_rpt"/>
</dbReference>
<evidence type="ECO:0000259" key="4">
    <source>
        <dbReference type="Pfam" id="PF12770"/>
    </source>
</evidence>
<dbReference type="Pfam" id="PF12770">
    <property type="entry name" value="CHAT"/>
    <property type="match status" value="1"/>
</dbReference>
<gene>
    <name evidence="5" type="ORF">QWY31_01605</name>
</gene>
<dbReference type="InterPro" id="IPR011990">
    <property type="entry name" value="TPR-like_helical_dom_sf"/>
</dbReference>
<name>A0ABT8F151_9BACT</name>
<feature type="transmembrane region" description="Helical" evidence="2">
    <location>
        <begin position="869"/>
        <end position="887"/>
    </location>
</feature>
<accession>A0ABT8F151</accession>
<dbReference type="PROSITE" id="PS50005">
    <property type="entry name" value="TPR"/>
    <property type="match status" value="1"/>
</dbReference>
<proteinExistence type="predicted"/>
<sequence>MNLRVLIVFVLLCVCAFSEAEAQSPLRRARYFETRHQYDSAHFYFDKAARSVKADSYSYKEATLGLIRMMNEQGLYRQAIVQVDILQKGGLSENKYLAQLLLEKGKAVFGLQNASGAIALFNRSLRIFRTLPETTPLDIITLYDKLGAAHYFQKNDKKAQEYYFKALELASSNGLMNDPEMSHVFMGIANTYWGFNEFRKAFVYLNLALELEQKQRFPNAAYLAQVHHNLAFNYLDLAKSDSAIFHLRKAEKYALSSYGLVHPLSTWIYIDLGQAHLLKQDFTSAEKYLLEALKSNRIATDSLTGKVNPRGFHVADLEQQSLAYQYLAEAYLKKNQQTGDTLALVQAISASTKGIDLLAQNLFELENASEEAALIRNRKNLFDYGLRAALQMYATTQNPTYFEVAFIFSEKHKRMVELISVPYEQLKGLKGIPESLMKEESTLLSDTRNLRATLKVIDRKHPLFQKSVEDLLLRGKAFQLLMDKMRVNYPDLYRLKYATQPVSLQAITEVLESSHQGLVHYFYSENQLVTFFITANKQWYDVQKYPALLPEILAAYKTALLNNKQDEWRSYGARLYELFWQPFAALAQEEGVDRVYVVPEARMGFFPFETLPDLYNKETYLLNNFAFTYQMSAYRMLQDFTVVKAKSTRTFAAFIPSAIQSNPSYSQPSTSDTLQNVPQWIVGLSENIDSKLYVGDDATEQAFKSEGSRYKMVHFTNTFWLGNEEKNNLRLVFQLHSDSTQENDGYYYAIDWFQQRLSAEVMSFSSCITPFAQNGFAEGQILLKLAAQYAGCANLYYNLWSVDEPSSEKLNAYLYELLSQGETKDVALQLAKKKLIEEDSTLSPSQWGQMIFTGNPVNIYPPTIDFKNLAALLAIVVLMLAGTIYLVRNKWND</sequence>
<keyword evidence="2" id="KW-0472">Membrane</keyword>
<dbReference type="PANTHER" id="PTHR10098">
    <property type="entry name" value="RAPSYN-RELATED"/>
    <property type="match status" value="1"/>
</dbReference>
<keyword evidence="2" id="KW-0812">Transmembrane</keyword>
<keyword evidence="3" id="KW-0732">Signal</keyword>
<evidence type="ECO:0000313" key="5">
    <source>
        <dbReference type="EMBL" id="MDN4164173.1"/>
    </source>
</evidence>
<keyword evidence="1" id="KW-0802">TPR repeat</keyword>
<dbReference type="Gene3D" id="1.25.40.10">
    <property type="entry name" value="Tetratricopeptide repeat domain"/>
    <property type="match status" value="2"/>
</dbReference>
<evidence type="ECO:0000256" key="1">
    <source>
        <dbReference type="PROSITE-ProRule" id="PRU00339"/>
    </source>
</evidence>
<feature type="repeat" description="TPR" evidence="1">
    <location>
        <begin position="140"/>
        <end position="173"/>
    </location>
</feature>
<dbReference type="RefSeq" id="WP_320002700.1">
    <property type="nucleotide sequence ID" value="NZ_JAUHJS010000001.1"/>
</dbReference>
<feature type="domain" description="CHAT" evidence="4">
    <location>
        <begin position="571"/>
        <end position="854"/>
    </location>
</feature>
<feature type="chain" id="PRO_5046470025" evidence="3">
    <location>
        <begin position="23"/>
        <end position="893"/>
    </location>
</feature>
<keyword evidence="6" id="KW-1185">Reference proteome</keyword>
<reference evidence="5" key="1">
    <citation type="submission" date="2023-06" db="EMBL/GenBank/DDBJ databases">
        <title>Cytophagales bacterium Strain LB-30, isolated from soil.</title>
        <authorList>
            <person name="Liu B."/>
        </authorList>
    </citation>
    <scope>NUCLEOTIDE SEQUENCE</scope>
    <source>
        <strain evidence="5">LB-30</strain>
    </source>
</reference>
<dbReference type="Proteomes" id="UP001168552">
    <property type="component" value="Unassembled WGS sequence"/>
</dbReference>
<comment type="caution">
    <text evidence="5">The sequence shown here is derived from an EMBL/GenBank/DDBJ whole genome shotgun (WGS) entry which is preliminary data.</text>
</comment>
<dbReference type="SMART" id="SM00028">
    <property type="entry name" value="TPR"/>
    <property type="match status" value="5"/>
</dbReference>
<feature type="signal peptide" evidence="3">
    <location>
        <begin position="1"/>
        <end position="22"/>
    </location>
</feature>
<evidence type="ECO:0000313" key="6">
    <source>
        <dbReference type="Proteomes" id="UP001168552"/>
    </source>
</evidence>
<protein>
    <submittedName>
        <fullName evidence="5">CHAT domain-containing protein</fullName>
    </submittedName>
</protein>
<dbReference type="EMBL" id="JAUHJS010000001">
    <property type="protein sequence ID" value="MDN4164173.1"/>
    <property type="molecule type" value="Genomic_DNA"/>
</dbReference>
<dbReference type="InterPro" id="IPR024983">
    <property type="entry name" value="CHAT_dom"/>
</dbReference>
<organism evidence="5 6">
    <name type="scientific">Shiella aurantiaca</name>
    <dbReference type="NCBI Taxonomy" id="3058365"/>
    <lineage>
        <taxon>Bacteria</taxon>
        <taxon>Pseudomonadati</taxon>
        <taxon>Bacteroidota</taxon>
        <taxon>Cytophagia</taxon>
        <taxon>Cytophagales</taxon>
        <taxon>Shiellaceae</taxon>
        <taxon>Shiella</taxon>
    </lineage>
</organism>
<dbReference type="SUPFAM" id="SSF48452">
    <property type="entry name" value="TPR-like"/>
    <property type="match status" value="1"/>
</dbReference>